<proteinExistence type="inferred from homology"/>
<evidence type="ECO:0000256" key="7">
    <source>
        <dbReference type="ARBA" id="ARBA00023317"/>
    </source>
</evidence>
<evidence type="ECO:0000256" key="8">
    <source>
        <dbReference type="ARBA" id="ARBA00049309"/>
    </source>
</evidence>
<comment type="similarity">
    <text evidence="2">Belongs to the pyruvoyl-dependent arginine decarboxylase family.</text>
</comment>
<organism evidence="9 10">
    <name type="scientific">Microlunatus panaciterrae</name>
    <dbReference type="NCBI Taxonomy" id="400768"/>
    <lineage>
        <taxon>Bacteria</taxon>
        <taxon>Bacillati</taxon>
        <taxon>Actinomycetota</taxon>
        <taxon>Actinomycetes</taxon>
        <taxon>Propionibacteriales</taxon>
        <taxon>Propionibacteriaceae</taxon>
        <taxon>Microlunatus</taxon>
    </lineage>
</organism>
<dbReference type="SUPFAM" id="SSF56271">
    <property type="entry name" value="Pyruvoyl-dependent histidine and arginine decarboxylases"/>
    <property type="match status" value="1"/>
</dbReference>
<evidence type="ECO:0000256" key="6">
    <source>
        <dbReference type="ARBA" id="ARBA00023239"/>
    </source>
</evidence>
<comment type="catalytic activity">
    <reaction evidence="8">
        <text>L-arginine + H(+) = agmatine + CO2</text>
        <dbReference type="Rhea" id="RHEA:17641"/>
        <dbReference type="ChEBI" id="CHEBI:15378"/>
        <dbReference type="ChEBI" id="CHEBI:16526"/>
        <dbReference type="ChEBI" id="CHEBI:32682"/>
        <dbReference type="ChEBI" id="CHEBI:58145"/>
        <dbReference type="EC" id="4.1.1.19"/>
    </reaction>
</comment>
<accession>A0ABS2RHJ3</accession>
<dbReference type="RefSeq" id="WP_204917005.1">
    <property type="nucleotide sequence ID" value="NZ_BAAAQP010000008.1"/>
</dbReference>
<evidence type="ECO:0000256" key="2">
    <source>
        <dbReference type="ARBA" id="ARBA00008611"/>
    </source>
</evidence>
<dbReference type="PANTHER" id="PTHR40438">
    <property type="entry name" value="PYRUVOYL-DEPENDENT ARGININE DECARBOXYLASE"/>
    <property type="match status" value="1"/>
</dbReference>
<dbReference type="SFLD" id="SFLDS00055">
    <property type="entry name" value="Pyruvoyl-Dependent_Histidine/A"/>
    <property type="match status" value="1"/>
</dbReference>
<dbReference type="GO" id="GO:0008792">
    <property type="term" value="F:arginine decarboxylase activity"/>
    <property type="evidence" value="ECO:0007669"/>
    <property type="project" value="UniProtKB-EC"/>
</dbReference>
<evidence type="ECO:0000313" key="10">
    <source>
        <dbReference type="Proteomes" id="UP000704762"/>
    </source>
</evidence>
<dbReference type="EC" id="4.1.1.19" evidence="3"/>
<evidence type="ECO:0000256" key="5">
    <source>
        <dbReference type="ARBA" id="ARBA00022793"/>
    </source>
</evidence>
<evidence type="ECO:0000256" key="1">
    <source>
        <dbReference type="ARBA" id="ARBA00001928"/>
    </source>
</evidence>
<protein>
    <recommendedName>
        <fullName evidence="4">Pyruvoyl-dependent arginine decarboxylase AaxB</fullName>
        <ecNumber evidence="3">4.1.1.19</ecNumber>
    </recommendedName>
</protein>
<dbReference type="PANTHER" id="PTHR40438:SF1">
    <property type="entry name" value="PYRUVOYL-DEPENDENT ARGININE DECARBOXYLASE"/>
    <property type="match status" value="1"/>
</dbReference>
<dbReference type="InterPro" id="IPR002724">
    <property type="entry name" value="Pyruvoyl-dep_arg_deCO2ase"/>
</dbReference>
<dbReference type="SFLD" id="SFLDG01170">
    <property type="entry name" value="Pyruvoyl-dependent_arginine_de"/>
    <property type="match status" value="1"/>
</dbReference>
<comment type="cofactor">
    <cofactor evidence="1">
        <name>pyruvate</name>
        <dbReference type="ChEBI" id="CHEBI:15361"/>
    </cofactor>
</comment>
<gene>
    <name evidence="9" type="ORF">JOE57_001392</name>
</gene>
<name>A0ABS2RHJ3_9ACTN</name>
<evidence type="ECO:0000256" key="3">
    <source>
        <dbReference type="ARBA" id="ARBA00012426"/>
    </source>
</evidence>
<evidence type="ECO:0000313" key="9">
    <source>
        <dbReference type="EMBL" id="MBM7798471.1"/>
    </source>
</evidence>
<comment type="caution">
    <text evidence="9">The sequence shown here is derived from an EMBL/GenBank/DDBJ whole genome shotgun (WGS) entry which is preliminary data.</text>
</comment>
<dbReference type="Gene3D" id="3.50.20.10">
    <property type="entry name" value="Pyruvoyl-Dependent Histidine Decarboxylase, subunit B"/>
    <property type="match status" value="1"/>
</dbReference>
<dbReference type="Proteomes" id="UP000704762">
    <property type="component" value="Unassembled WGS sequence"/>
</dbReference>
<keyword evidence="10" id="KW-1185">Reference proteome</keyword>
<reference evidence="9 10" key="1">
    <citation type="submission" date="2021-01" db="EMBL/GenBank/DDBJ databases">
        <title>Sequencing the genomes of 1000 actinobacteria strains.</title>
        <authorList>
            <person name="Klenk H.-P."/>
        </authorList>
    </citation>
    <scope>NUCLEOTIDE SEQUENCE [LARGE SCALE GENOMIC DNA]</scope>
    <source>
        <strain evidence="9 10">DSM 18662</strain>
    </source>
</reference>
<sequence>MNLALTTSEHAQHSGKVQQQGLTIRVSSGTGIGRTRLSAFDAALRDAGVANFNLIRLSSVIPPGSDVLEVDGSEQLAGGYGDMLYCVYADAYASTPNEQAWAGVAWSSRDDQSGAGLFVEHHASSRKSLEHDLRASLDDLSVGRGGGYHHGGSVIASVECHDHPVCAVVVATYKRSGWITHEQR</sequence>
<dbReference type="Pfam" id="PF01862">
    <property type="entry name" value="PvlArgDC"/>
    <property type="match status" value="1"/>
</dbReference>
<keyword evidence="6 9" id="KW-0456">Lyase</keyword>
<keyword evidence="5" id="KW-0210">Decarboxylase</keyword>
<dbReference type="InterPro" id="IPR016105">
    <property type="entry name" value="Pyr-dep_his/arg-deCO2ase_sand"/>
</dbReference>
<keyword evidence="7" id="KW-0670">Pyruvate</keyword>
<dbReference type="EMBL" id="JAFBCF010000001">
    <property type="protein sequence ID" value="MBM7798471.1"/>
    <property type="molecule type" value="Genomic_DNA"/>
</dbReference>
<dbReference type="InterPro" id="IPR016104">
    <property type="entry name" value="Pyr-dep_his/arg-deCO2ase"/>
</dbReference>
<evidence type="ECO:0000256" key="4">
    <source>
        <dbReference type="ARBA" id="ARBA00014727"/>
    </source>
</evidence>